<dbReference type="EMBL" id="AGCM01000180">
    <property type="protein sequence ID" value="EHM50498.1"/>
    <property type="molecule type" value="Genomic_DNA"/>
</dbReference>
<gene>
    <name evidence="2" type="ORF">HMPREF9080_02823</name>
</gene>
<feature type="signal peptide" evidence="1">
    <location>
        <begin position="1"/>
        <end position="21"/>
    </location>
</feature>
<dbReference type="AlphaFoldDB" id="G9ZJ54"/>
<evidence type="ECO:0000256" key="1">
    <source>
        <dbReference type="SAM" id="SignalP"/>
    </source>
</evidence>
<dbReference type="RefSeq" id="WP_006986807.1">
    <property type="nucleotide sequence ID" value="NZ_JH417967.1"/>
</dbReference>
<sequence length="107" mass="12441">MKFIRTLLAASLFTAAQLVTAQENKPDAFVQQLLEKQYPNDEKVLKAFNKDKESEGAIKQCHFKELKDPEDKNTQINGYYMNFIDEKIADTRQAALRLLFRLQTCRL</sequence>
<organism evidence="2 3">
    <name type="scientific">Cardiobacterium valvarum F0432</name>
    <dbReference type="NCBI Taxonomy" id="797473"/>
    <lineage>
        <taxon>Bacteria</taxon>
        <taxon>Pseudomonadati</taxon>
        <taxon>Pseudomonadota</taxon>
        <taxon>Gammaproteobacteria</taxon>
        <taxon>Cardiobacteriales</taxon>
        <taxon>Cardiobacteriaceae</taxon>
        <taxon>Cardiobacterium</taxon>
    </lineage>
</organism>
<keyword evidence="1" id="KW-0732">Signal</keyword>
<dbReference type="HOGENOM" id="CLU_2205293_0_0_6"/>
<feature type="chain" id="PRO_5003529921" evidence="1">
    <location>
        <begin position="22"/>
        <end position="107"/>
    </location>
</feature>
<comment type="caution">
    <text evidence="2">The sequence shown here is derived from an EMBL/GenBank/DDBJ whole genome shotgun (WGS) entry which is preliminary data.</text>
</comment>
<evidence type="ECO:0000313" key="2">
    <source>
        <dbReference type="EMBL" id="EHM50498.1"/>
    </source>
</evidence>
<protein>
    <submittedName>
        <fullName evidence="2">Uncharacterized protein</fullName>
    </submittedName>
</protein>
<proteinExistence type="predicted"/>
<evidence type="ECO:0000313" key="3">
    <source>
        <dbReference type="Proteomes" id="UP000004750"/>
    </source>
</evidence>
<reference evidence="2 3" key="1">
    <citation type="submission" date="2011-08" db="EMBL/GenBank/DDBJ databases">
        <authorList>
            <person name="Weinstock G."/>
            <person name="Sodergren E."/>
            <person name="Clifton S."/>
            <person name="Fulton L."/>
            <person name="Fulton B."/>
            <person name="Courtney L."/>
            <person name="Fronick C."/>
            <person name="Harrison M."/>
            <person name="Strong C."/>
            <person name="Farmer C."/>
            <person name="Delahaunty K."/>
            <person name="Markovic C."/>
            <person name="Hall O."/>
            <person name="Minx P."/>
            <person name="Tomlinson C."/>
            <person name="Mitreva M."/>
            <person name="Hou S."/>
            <person name="Chen J."/>
            <person name="Wollam A."/>
            <person name="Pepin K.H."/>
            <person name="Johnson M."/>
            <person name="Bhonagiri V."/>
            <person name="Zhang X."/>
            <person name="Suruliraj S."/>
            <person name="Warren W."/>
            <person name="Chinwalla A."/>
            <person name="Mardis E.R."/>
            <person name="Wilson R.K."/>
        </authorList>
    </citation>
    <scope>NUCLEOTIDE SEQUENCE [LARGE SCALE GENOMIC DNA]</scope>
    <source>
        <strain evidence="2 3">F0432</strain>
    </source>
</reference>
<name>G9ZJ54_9GAMM</name>
<dbReference type="Proteomes" id="UP000004750">
    <property type="component" value="Unassembled WGS sequence"/>
</dbReference>
<accession>G9ZJ54</accession>
<dbReference type="STRING" id="797473.HMPREF9080_02823"/>